<evidence type="ECO:0000256" key="1">
    <source>
        <dbReference type="ARBA" id="ARBA00022741"/>
    </source>
</evidence>
<reference evidence="6" key="3">
    <citation type="submission" date="2025-09" db="UniProtKB">
        <authorList>
            <consortium name="Ensembl"/>
        </authorList>
    </citation>
    <scope>IDENTIFICATION</scope>
</reference>
<dbReference type="Gene3D" id="1.10.510.10">
    <property type="entry name" value="Transferase(Phosphotransferase) domain 1"/>
    <property type="match status" value="1"/>
</dbReference>
<dbReference type="SUPFAM" id="SSF56112">
    <property type="entry name" value="Protein kinase-like (PK-like)"/>
    <property type="match status" value="1"/>
</dbReference>
<dbReference type="InterPro" id="IPR001245">
    <property type="entry name" value="Ser-Thr/Tyr_kinase_cat_dom"/>
</dbReference>
<keyword evidence="3" id="KW-1133">Transmembrane helix</keyword>
<evidence type="ECO:0000259" key="5">
    <source>
        <dbReference type="PROSITE" id="PS50011"/>
    </source>
</evidence>
<feature type="signal peptide" evidence="4">
    <location>
        <begin position="1"/>
        <end position="19"/>
    </location>
</feature>
<keyword evidence="3" id="KW-0812">Transmembrane</keyword>
<dbReference type="Ensembl" id="ENSECRT00000012732.1">
    <property type="protein sequence ID" value="ENSECRP00000012518.1"/>
    <property type="gene ID" value="ENSECRG00000008347.1"/>
</dbReference>
<dbReference type="Pfam" id="PF07714">
    <property type="entry name" value="PK_Tyr_Ser-Thr"/>
    <property type="match status" value="1"/>
</dbReference>
<dbReference type="InterPro" id="IPR000719">
    <property type="entry name" value="Prot_kinase_dom"/>
</dbReference>
<keyword evidence="7" id="KW-1185">Reference proteome</keyword>
<keyword evidence="3" id="KW-0472">Membrane</keyword>
<proteinExistence type="predicted"/>
<dbReference type="PRINTS" id="PR00109">
    <property type="entry name" value="TYRKINASE"/>
</dbReference>
<evidence type="ECO:0000256" key="2">
    <source>
        <dbReference type="ARBA" id="ARBA00022840"/>
    </source>
</evidence>
<dbReference type="PANTHER" id="PTHR24416:SF631">
    <property type="entry name" value="SERINE_THREONINE_TYROSINE KINASE 1"/>
    <property type="match status" value="1"/>
</dbReference>
<organism evidence="6 7">
    <name type="scientific">Erpetoichthys calabaricus</name>
    <name type="common">Rope fish</name>
    <name type="synonym">Calamoichthys calabaricus</name>
    <dbReference type="NCBI Taxonomy" id="27687"/>
    <lineage>
        <taxon>Eukaryota</taxon>
        <taxon>Metazoa</taxon>
        <taxon>Chordata</taxon>
        <taxon>Craniata</taxon>
        <taxon>Vertebrata</taxon>
        <taxon>Euteleostomi</taxon>
        <taxon>Actinopterygii</taxon>
        <taxon>Polypteriformes</taxon>
        <taxon>Polypteridae</taxon>
        <taxon>Erpetoichthys</taxon>
    </lineage>
</organism>
<dbReference type="Proteomes" id="UP000694620">
    <property type="component" value="Chromosome 9"/>
</dbReference>
<dbReference type="PROSITE" id="PS50011">
    <property type="entry name" value="PROTEIN_KINASE_DOM"/>
    <property type="match status" value="1"/>
</dbReference>
<sequence>MERVLWWTCCLCGFACSFAEQQLQERSSNVTATPNTTSSVCPTGDTLCIVRVYESEVIIVPTLLVAGFIIIFTCILVLRFCPDCKNRGRQRKTTSTYGTTDNVHHVHHFQDDIALQESRSQMMDALEIPHEKLQGEMKPFPLTASAEALMQRPSVISKAMVTLMQADLVTQTDPLVKKRVVVRALNKLATPVETQEFLSRAKFEASLGKHPHIVDVLGVCTTGPPLRIIYEEMENQDLLSFLWKCRRDFMQMATEIPCDLTEKGIFRIAQEVACGLDYIHEKGYLHGDVAARSVLIGKDMTAKLSGFGRSYHCNRRGTPTWEGFKKWLAPERLAKRPATKRSDVWSFGVLLYEIITLGEAPFPDIPCNEMLQNLQRGHTLKRPPNCSNALYSIIRGCCQWQQNKRPSLMDLKRRLQLGEKQANDQVILRVPEKISIGKYMKEAGLLQQENYAIL</sequence>
<protein>
    <recommendedName>
        <fullName evidence="5">Protein kinase domain-containing protein</fullName>
    </recommendedName>
</protein>
<gene>
    <name evidence="6" type="primary">styk1a</name>
</gene>
<dbReference type="GO" id="GO:0043235">
    <property type="term" value="C:receptor complex"/>
    <property type="evidence" value="ECO:0007669"/>
    <property type="project" value="TreeGrafter"/>
</dbReference>
<evidence type="ECO:0000313" key="7">
    <source>
        <dbReference type="Proteomes" id="UP000694620"/>
    </source>
</evidence>
<accession>A0A8C4S6V7</accession>
<feature type="domain" description="Protein kinase" evidence="5">
    <location>
        <begin position="149"/>
        <end position="417"/>
    </location>
</feature>
<keyword evidence="2" id="KW-0067">ATP-binding</keyword>
<feature type="chain" id="PRO_5034481219" description="Protein kinase domain-containing protein" evidence="4">
    <location>
        <begin position="20"/>
        <end position="454"/>
    </location>
</feature>
<keyword evidence="1" id="KW-0547">Nucleotide-binding</keyword>
<dbReference type="GO" id="GO:0005886">
    <property type="term" value="C:plasma membrane"/>
    <property type="evidence" value="ECO:0007669"/>
    <property type="project" value="TreeGrafter"/>
</dbReference>
<reference evidence="6" key="2">
    <citation type="submission" date="2025-08" db="UniProtKB">
        <authorList>
            <consortium name="Ensembl"/>
        </authorList>
    </citation>
    <scope>IDENTIFICATION</scope>
</reference>
<dbReference type="AlphaFoldDB" id="A0A8C4S6V7"/>
<name>A0A8C4S6V7_ERPCA</name>
<evidence type="ECO:0000313" key="6">
    <source>
        <dbReference type="Ensembl" id="ENSECRP00000012518.1"/>
    </source>
</evidence>
<keyword evidence="4" id="KW-0732">Signal</keyword>
<dbReference type="GO" id="GO:0004714">
    <property type="term" value="F:transmembrane receptor protein tyrosine kinase activity"/>
    <property type="evidence" value="ECO:0007669"/>
    <property type="project" value="TreeGrafter"/>
</dbReference>
<dbReference type="InterPro" id="IPR050122">
    <property type="entry name" value="RTK"/>
</dbReference>
<feature type="transmembrane region" description="Helical" evidence="3">
    <location>
        <begin position="58"/>
        <end position="81"/>
    </location>
</feature>
<dbReference type="PANTHER" id="PTHR24416">
    <property type="entry name" value="TYROSINE-PROTEIN KINASE RECEPTOR"/>
    <property type="match status" value="1"/>
</dbReference>
<evidence type="ECO:0000256" key="4">
    <source>
        <dbReference type="SAM" id="SignalP"/>
    </source>
</evidence>
<dbReference type="GeneTree" id="ENSGT00940000157871"/>
<dbReference type="Gene3D" id="3.30.200.20">
    <property type="entry name" value="Phosphorylase Kinase, domain 1"/>
    <property type="match status" value="1"/>
</dbReference>
<evidence type="ECO:0000256" key="3">
    <source>
        <dbReference type="SAM" id="Phobius"/>
    </source>
</evidence>
<dbReference type="GO" id="GO:0005524">
    <property type="term" value="F:ATP binding"/>
    <property type="evidence" value="ECO:0007669"/>
    <property type="project" value="UniProtKB-KW"/>
</dbReference>
<dbReference type="InterPro" id="IPR011009">
    <property type="entry name" value="Kinase-like_dom_sf"/>
</dbReference>
<dbReference type="GO" id="GO:0007169">
    <property type="term" value="P:cell surface receptor protein tyrosine kinase signaling pathway"/>
    <property type="evidence" value="ECO:0007669"/>
    <property type="project" value="TreeGrafter"/>
</dbReference>
<reference evidence="6" key="1">
    <citation type="submission" date="2021-06" db="EMBL/GenBank/DDBJ databases">
        <authorList>
            <consortium name="Wellcome Sanger Institute Data Sharing"/>
        </authorList>
    </citation>
    <scope>NUCLEOTIDE SEQUENCE [LARGE SCALE GENOMIC DNA]</scope>
</reference>